<evidence type="ECO:0000313" key="1">
    <source>
        <dbReference type="EMBL" id="KIM77190.1"/>
    </source>
</evidence>
<dbReference type="HOGENOM" id="CLU_1687341_0_0_1"/>
<gene>
    <name evidence="1" type="ORF">PILCRDRAFT_91239</name>
</gene>
<reference evidence="1 2" key="1">
    <citation type="submission" date="2014-04" db="EMBL/GenBank/DDBJ databases">
        <authorList>
            <consortium name="DOE Joint Genome Institute"/>
            <person name="Kuo A."/>
            <person name="Tarkka M."/>
            <person name="Buscot F."/>
            <person name="Kohler A."/>
            <person name="Nagy L.G."/>
            <person name="Floudas D."/>
            <person name="Copeland A."/>
            <person name="Barry K.W."/>
            <person name="Cichocki N."/>
            <person name="Veneault-Fourrey C."/>
            <person name="LaButti K."/>
            <person name="Lindquist E.A."/>
            <person name="Lipzen A."/>
            <person name="Lundell T."/>
            <person name="Morin E."/>
            <person name="Murat C."/>
            <person name="Sun H."/>
            <person name="Tunlid A."/>
            <person name="Henrissat B."/>
            <person name="Grigoriev I.V."/>
            <person name="Hibbett D.S."/>
            <person name="Martin F."/>
            <person name="Nordberg H.P."/>
            <person name="Cantor M.N."/>
            <person name="Hua S.X."/>
        </authorList>
    </citation>
    <scope>NUCLEOTIDE SEQUENCE [LARGE SCALE GENOMIC DNA]</scope>
    <source>
        <strain evidence="1 2">F 1598</strain>
    </source>
</reference>
<dbReference type="EMBL" id="KN833027">
    <property type="protein sequence ID" value="KIM77190.1"/>
    <property type="molecule type" value="Genomic_DNA"/>
</dbReference>
<dbReference type="Proteomes" id="UP000054166">
    <property type="component" value="Unassembled WGS sequence"/>
</dbReference>
<proteinExistence type="predicted"/>
<sequence length="156" mass="17734">MHVMMTNAGPNAFLTNSVACHLNQIRRKGLATLLLVQVKNINENKSAINYLAAGFRWSRLSILDVKEVGVSRPETLCNLLCKINARYDGNNPAITALWQQWKHSTCHVVKPCNLVPEMQLTGSVRERKRKTFGKRLSLHPKILLFNLKFITFHPTN</sequence>
<accession>A0A0C3EXE5</accession>
<dbReference type="AlphaFoldDB" id="A0A0C3EXE5"/>
<name>A0A0C3EXE5_PILCF</name>
<reference evidence="2" key="2">
    <citation type="submission" date="2015-01" db="EMBL/GenBank/DDBJ databases">
        <title>Evolutionary Origins and Diversification of the Mycorrhizal Mutualists.</title>
        <authorList>
            <consortium name="DOE Joint Genome Institute"/>
            <consortium name="Mycorrhizal Genomics Consortium"/>
            <person name="Kohler A."/>
            <person name="Kuo A."/>
            <person name="Nagy L.G."/>
            <person name="Floudas D."/>
            <person name="Copeland A."/>
            <person name="Barry K.W."/>
            <person name="Cichocki N."/>
            <person name="Veneault-Fourrey C."/>
            <person name="LaButti K."/>
            <person name="Lindquist E.A."/>
            <person name="Lipzen A."/>
            <person name="Lundell T."/>
            <person name="Morin E."/>
            <person name="Murat C."/>
            <person name="Riley R."/>
            <person name="Ohm R."/>
            <person name="Sun H."/>
            <person name="Tunlid A."/>
            <person name="Henrissat B."/>
            <person name="Grigoriev I.V."/>
            <person name="Hibbett D.S."/>
            <person name="Martin F."/>
        </authorList>
    </citation>
    <scope>NUCLEOTIDE SEQUENCE [LARGE SCALE GENOMIC DNA]</scope>
    <source>
        <strain evidence="2">F 1598</strain>
    </source>
</reference>
<dbReference type="InParanoid" id="A0A0C3EXE5"/>
<keyword evidence="2" id="KW-1185">Reference proteome</keyword>
<evidence type="ECO:0000313" key="2">
    <source>
        <dbReference type="Proteomes" id="UP000054166"/>
    </source>
</evidence>
<organism evidence="1 2">
    <name type="scientific">Piloderma croceum (strain F 1598)</name>
    <dbReference type="NCBI Taxonomy" id="765440"/>
    <lineage>
        <taxon>Eukaryota</taxon>
        <taxon>Fungi</taxon>
        <taxon>Dikarya</taxon>
        <taxon>Basidiomycota</taxon>
        <taxon>Agaricomycotina</taxon>
        <taxon>Agaricomycetes</taxon>
        <taxon>Agaricomycetidae</taxon>
        <taxon>Atheliales</taxon>
        <taxon>Atheliaceae</taxon>
        <taxon>Piloderma</taxon>
    </lineage>
</organism>
<protein>
    <submittedName>
        <fullName evidence="1">Uncharacterized protein</fullName>
    </submittedName>
</protein>